<evidence type="ECO:0000256" key="6">
    <source>
        <dbReference type="ARBA" id="ARBA00035254"/>
    </source>
</evidence>
<comment type="function">
    <text evidence="7">One of the primary rRNA binding proteins, it binds directly to 16S rRNA where it nucleates assembly of the body of the 30S subunit.</text>
</comment>
<dbReference type="InterPro" id="IPR036986">
    <property type="entry name" value="S4_RNA-bd_sf"/>
</dbReference>
<dbReference type="InterPro" id="IPR022801">
    <property type="entry name" value="Ribosomal_uS4"/>
</dbReference>
<dbReference type="GO" id="GO:0015935">
    <property type="term" value="C:small ribosomal subunit"/>
    <property type="evidence" value="ECO:0007669"/>
    <property type="project" value="InterPro"/>
</dbReference>
<dbReference type="PANTHER" id="PTHR11831">
    <property type="entry name" value="30S 40S RIBOSOMAL PROTEIN"/>
    <property type="match status" value="1"/>
</dbReference>
<comment type="similarity">
    <text evidence="1 7">Belongs to the universal ribosomal protein uS4 family.</text>
</comment>
<keyword evidence="12" id="KW-1185">Reference proteome</keyword>
<dbReference type="Gene3D" id="3.10.290.10">
    <property type="entry name" value="RNA-binding S4 domain"/>
    <property type="match status" value="1"/>
</dbReference>
<keyword evidence="4 7" id="KW-0689">Ribosomal protein</keyword>
<dbReference type="NCBIfam" id="TIGR01017">
    <property type="entry name" value="rpsD_bact"/>
    <property type="match status" value="1"/>
</dbReference>
<comment type="function">
    <text evidence="7">With S5 and S12 plays an important role in translational accuracy.</text>
</comment>
<feature type="domain" description="Small ribosomal subunit protein uS4 N-terminal" evidence="10">
    <location>
        <begin position="2"/>
        <end position="90"/>
    </location>
</feature>
<comment type="subunit">
    <text evidence="7">Part of the 30S ribosomal subunit. Contacts protein S5. The interaction surface between S4 and S5 is involved in control of translational fidelity.</text>
</comment>
<dbReference type="InterPro" id="IPR001912">
    <property type="entry name" value="Ribosomal_uS4_N"/>
</dbReference>
<dbReference type="FunFam" id="3.10.290.10:FF:000001">
    <property type="entry name" value="30S ribosomal protein S4"/>
    <property type="match status" value="1"/>
</dbReference>
<dbReference type="Gene3D" id="1.10.1050.10">
    <property type="entry name" value="Ribosomal Protein S4 Delta 41, Chain A, domain 1"/>
    <property type="match status" value="1"/>
</dbReference>
<dbReference type="OrthoDB" id="9803672at2"/>
<dbReference type="SMART" id="SM00363">
    <property type="entry name" value="S4"/>
    <property type="match status" value="1"/>
</dbReference>
<organism evidence="11 12">
    <name type="scientific">Motilibacter rhizosphaerae</name>
    <dbReference type="NCBI Taxonomy" id="598652"/>
    <lineage>
        <taxon>Bacteria</taxon>
        <taxon>Bacillati</taxon>
        <taxon>Actinomycetota</taxon>
        <taxon>Actinomycetes</taxon>
        <taxon>Motilibacterales</taxon>
        <taxon>Motilibacteraceae</taxon>
        <taxon>Motilibacter</taxon>
    </lineage>
</organism>
<evidence type="ECO:0000256" key="5">
    <source>
        <dbReference type="ARBA" id="ARBA00023274"/>
    </source>
</evidence>
<gene>
    <name evidence="7" type="primary">rpsD</name>
    <name evidence="11" type="ORF">EV189_0190</name>
</gene>
<dbReference type="GO" id="GO:0019843">
    <property type="term" value="F:rRNA binding"/>
    <property type="evidence" value="ECO:0007669"/>
    <property type="project" value="UniProtKB-UniRule"/>
</dbReference>
<dbReference type="HAMAP" id="MF_01306_B">
    <property type="entry name" value="Ribosomal_uS4_B"/>
    <property type="match status" value="1"/>
</dbReference>
<feature type="region of interest" description="Disordered" evidence="8">
    <location>
        <begin position="27"/>
        <end position="46"/>
    </location>
</feature>
<dbReference type="PANTHER" id="PTHR11831:SF4">
    <property type="entry name" value="SMALL RIBOSOMAL SUBUNIT PROTEIN US4M"/>
    <property type="match status" value="1"/>
</dbReference>
<dbReference type="SMART" id="SM01390">
    <property type="entry name" value="Ribosomal_S4"/>
    <property type="match status" value="1"/>
</dbReference>
<sequence>MNTPRPKAKLSRALGIALTPKCQKYLEARPYPPGQHGRSRKQQSDYKRRLLEKQRLRAQYDVSEAQLRRAFQDATRRPGKTGELLVADLESRLDAVVLRAGFARTIYQARQAVVHRHVVVNGRRVDRPSYRVRPGDVVAVAPRSRTKSPFLEAAAGAHRAAEDRAYLAVELADLRAQLLRLPERREVPVVCEEQLVVEFYSR</sequence>
<evidence type="ECO:0000259" key="9">
    <source>
        <dbReference type="SMART" id="SM00363"/>
    </source>
</evidence>
<reference evidence="11 12" key="1">
    <citation type="submission" date="2019-02" db="EMBL/GenBank/DDBJ databases">
        <title>Genomic Encyclopedia of Type Strains, Phase IV (KMG-IV): sequencing the most valuable type-strain genomes for metagenomic binning, comparative biology and taxonomic classification.</title>
        <authorList>
            <person name="Goeker M."/>
        </authorList>
    </citation>
    <scope>NUCLEOTIDE SEQUENCE [LARGE SCALE GENOMIC DNA]</scope>
    <source>
        <strain evidence="11 12">DSM 45622</strain>
    </source>
</reference>
<evidence type="ECO:0000256" key="7">
    <source>
        <dbReference type="HAMAP-Rule" id="MF_01306"/>
    </source>
</evidence>
<dbReference type="CDD" id="cd00165">
    <property type="entry name" value="S4"/>
    <property type="match status" value="1"/>
</dbReference>
<dbReference type="GO" id="GO:0006412">
    <property type="term" value="P:translation"/>
    <property type="evidence" value="ECO:0007669"/>
    <property type="project" value="UniProtKB-UniRule"/>
</dbReference>
<evidence type="ECO:0000313" key="11">
    <source>
        <dbReference type="EMBL" id="RZS90960.1"/>
    </source>
</evidence>
<dbReference type="Pfam" id="PF00163">
    <property type="entry name" value="Ribosomal_S4"/>
    <property type="match status" value="1"/>
</dbReference>
<name>A0A4Q7NVG6_9ACTN</name>
<evidence type="ECO:0000256" key="3">
    <source>
        <dbReference type="ARBA" id="ARBA00022884"/>
    </source>
</evidence>
<dbReference type="AlphaFoldDB" id="A0A4Q7NVG6"/>
<protein>
    <recommendedName>
        <fullName evidence="6 7">Small ribosomal subunit protein uS4</fullName>
    </recommendedName>
</protein>
<keyword evidence="2 7" id="KW-0699">rRNA-binding</keyword>
<accession>A0A4Q7NVG6</accession>
<dbReference type="GO" id="GO:0003735">
    <property type="term" value="F:structural constituent of ribosome"/>
    <property type="evidence" value="ECO:0007669"/>
    <property type="project" value="InterPro"/>
</dbReference>
<keyword evidence="5 7" id="KW-0687">Ribonucleoprotein</keyword>
<evidence type="ECO:0000313" key="12">
    <source>
        <dbReference type="Proteomes" id="UP000293638"/>
    </source>
</evidence>
<dbReference type="Proteomes" id="UP000293638">
    <property type="component" value="Unassembled WGS sequence"/>
</dbReference>
<feature type="domain" description="RNA-binding S4" evidence="9">
    <location>
        <begin position="91"/>
        <end position="152"/>
    </location>
</feature>
<dbReference type="Pfam" id="PF01479">
    <property type="entry name" value="S4"/>
    <property type="match status" value="1"/>
</dbReference>
<comment type="caution">
    <text evidence="11">The sequence shown here is derived from an EMBL/GenBank/DDBJ whole genome shotgun (WGS) entry which is preliminary data.</text>
</comment>
<dbReference type="PROSITE" id="PS50889">
    <property type="entry name" value="S4"/>
    <property type="match status" value="1"/>
</dbReference>
<dbReference type="NCBIfam" id="NF003717">
    <property type="entry name" value="PRK05327.1"/>
    <property type="match status" value="1"/>
</dbReference>
<evidence type="ECO:0000256" key="8">
    <source>
        <dbReference type="SAM" id="MobiDB-lite"/>
    </source>
</evidence>
<evidence type="ECO:0000259" key="10">
    <source>
        <dbReference type="SMART" id="SM01390"/>
    </source>
</evidence>
<dbReference type="SUPFAM" id="SSF55174">
    <property type="entry name" value="Alpha-L RNA-binding motif"/>
    <property type="match status" value="1"/>
</dbReference>
<dbReference type="RefSeq" id="WP_130491081.1">
    <property type="nucleotide sequence ID" value="NZ_SGXD01000001.1"/>
</dbReference>
<dbReference type="InterPro" id="IPR002942">
    <property type="entry name" value="S4_RNA-bd"/>
</dbReference>
<evidence type="ECO:0000256" key="4">
    <source>
        <dbReference type="ARBA" id="ARBA00022980"/>
    </source>
</evidence>
<dbReference type="EMBL" id="SGXD01000001">
    <property type="protein sequence ID" value="RZS90960.1"/>
    <property type="molecule type" value="Genomic_DNA"/>
</dbReference>
<dbReference type="InterPro" id="IPR005709">
    <property type="entry name" value="Ribosomal_uS4_bac-type"/>
</dbReference>
<dbReference type="GO" id="GO:0042274">
    <property type="term" value="P:ribosomal small subunit biogenesis"/>
    <property type="evidence" value="ECO:0007669"/>
    <property type="project" value="TreeGrafter"/>
</dbReference>
<keyword evidence="3 7" id="KW-0694">RNA-binding</keyword>
<evidence type="ECO:0000256" key="1">
    <source>
        <dbReference type="ARBA" id="ARBA00007465"/>
    </source>
</evidence>
<evidence type="ECO:0000256" key="2">
    <source>
        <dbReference type="ARBA" id="ARBA00022730"/>
    </source>
</evidence>
<proteinExistence type="inferred from homology"/>